<feature type="domain" description="TadE-like" evidence="3">
    <location>
        <begin position="1"/>
        <end position="35"/>
    </location>
</feature>
<gene>
    <name evidence="4" type="ORF">F7Q99_30840</name>
</gene>
<dbReference type="Proteomes" id="UP000450000">
    <property type="component" value="Unassembled WGS sequence"/>
</dbReference>
<sequence length="113" mass="11827">MAIVFPLVIVLTMLVVQVGLWYYAREIALSAASSGVAAGRGHQDSPDKGAARAREVLARTAGSSLLQADASVSSTADRITVRVTGHAPSLLPFLSGLSIDQSASAPREHWTAR</sequence>
<keyword evidence="2" id="KW-1133">Transmembrane helix</keyword>
<keyword evidence="2" id="KW-0472">Membrane</keyword>
<dbReference type="InterPro" id="IPR012495">
    <property type="entry name" value="TadE-like_dom"/>
</dbReference>
<feature type="region of interest" description="Disordered" evidence="1">
    <location>
        <begin position="34"/>
        <end position="53"/>
    </location>
</feature>
<proteinExistence type="predicted"/>
<dbReference type="OrthoDB" id="4220102at2"/>
<keyword evidence="5" id="KW-1185">Reference proteome</keyword>
<evidence type="ECO:0000259" key="3">
    <source>
        <dbReference type="Pfam" id="PF07811"/>
    </source>
</evidence>
<dbReference type="AlphaFoldDB" id="A0A6N7L2X2"/>
<evidence type="ECO:0000313" key="4">
    <source>
        <dbReference type="EMBL" id="MQS16474.1"/>
    </source>
</evidence>
<comment type="caution">
    <text evidence="4">The sequence shown here is derived from an EMBL/GenBank/DDBJ whole genome shotgun (WGS) entry which is preliminary data.</text>
</comment>
<organism evidence="4 5">
    <name type="scientific">Streptomyces kaniharaensis</name>
    <dbReference type="NCBI Taxonomy" id="212423"/>
    <lineage>
        <taxon>Bacteria</taxon>
        <taxon>Bacillati</taxon>
        <taxon>Actinomycetota</taxon>
        <taxon>Actinomycetes</taxon>
        <taxon>Kitasatosporales</taxon>
        <taxon>Streptomycetaceae</taxon>
        <taxon>Streptomyces</taxon>
    </lineage>
</organism>
<evidence type="ECO:0000313" key="5">
    <source>
        <dbReference type="Proteomes" id="UP000450000"/>
    </source>
</evidence>
<reference evidence="4 5" key="1">
    <citation type="submission" date="2019-09" db="EMBL/GenBank/DDBJ databases">
        <title>Genome Sequences of Streptomyces kaniharaensis ATCC 21070.</title>
        <authorList>
            <person name="Zhu W."/>
            <person name="De Crecy-Lagard V."/>
            <person name="Richards N.G."/>
        </authorList>
    </citation>
    <scope>NUCLEOTIDE SEQUENCE [LARGE SCALE GENOMIC DNA]</scope>
    <source>
        <strain evidence="4 5">SF-557</strain>
    </source>
</reference>
<dbReference type="EMBL" id="WBOF01000002">
    <property type="protein sequence ID" value="MQS16474.1"/>
    <property type="molecule type" value="Genomic_DNA"/>
</dbReference>
<evidence type="ECO:0000256" key="2">
    <source>
        <dbReference type="SAM" id="Phobius"/>
    </source>
</evidence>
<name>A0A6N7L2X2_9ACTN</name>
<dbReference type="Pfam" id="PF07811">
    <property type="entry name" value="TadE"/>
    <property type="match status" value="1"/>
</dbReference>
<feature type="compositionally biased region" description="Basic and acidic residues" evidence="1">
    <location>
        <begin position="41"/>
        <end position="53"/>
    </location>
</feature>
<evidence type="ECO:0000256" key="1">
    <source>
        <dbReference type="SAM" id="MobiDB-lite"/>
    </source>
</evidence>
<keyword evidence="2" id="KW-0812">Transmembrane</keyword>
<accession>A0A6N7L2X2</accession>
<protein>
    <submittedName>
        <fullName evidence="4">Pilus assembly protein</fullName>
    </submittedName>
</protein>
<feature type="transmembrane region" description="Helical" evidence="2">
    <location>
        <begin position="6"/>
        <end position="24"/>
    </location>
</feature>